<accession>A0ACB9KYE5</accession>
<dbReference type="Proteomes" id="UP001057402">
    <property type="component" value="Chromosome 12"/>
</dbReference>
<evidence type="ECO:0000313" key="2">
    <source>
        <dbReference type="Proteomes" id="UP001057402"/>
    </source>
</evidence>
<keyword evidence="2" id="KW-1185">Reference proteome</keyword>
<evidence type="ECO:0000313" key="1">
    <source>
        <dbReference type="EMBL" id="KAI4302310.1"/>
    </source>
</evidence>
<name>A0ACB9KYE5_9MYRT</name>
<sequence>MGPETTTLSTSVAATALSAENTSPAALAPGFRFHPTDEELVVYYLKRKVCGKSFRFDVIANVDIYKTEPWDLTGKSKLKTRDQEWYFFSALDKKYAEEELDKCGAQPEPYVLCRIFYKANLGPPTGNRYAPFVEEEWDGETDIVLGLIPSCREEKGKEVKNQENGAIQEIPSIGTCLGHSELPAKTQYLLAVCKSETLGETLEDRPTECPPVREMPAILRYKRKRDIDLNSVYSTVTETSQKKINDPCSSTATTAASPAPNSSIPLSTLVEYSLLDSLENKDRVRNMADKTPAMSPESLEYINSLQEAIYKVSIERETLRLEMLSIRSKAHVLQEQLEHLRNENEELKRKLC</sequence>
<dbReference type="EMBL" id="CM042891">
    <property type="protein sequence ID" value="KAI4302310.1"/>
    <property type="molecule type" value="Genomic_DNA"/>
</dbReference>
<comment type="caution">
    <text evidence="1">The sequence shown here is derived from an EMBL/GenBank/DDBJ whole genome shotgun (WGS) entry which is preliminary data.</text>
</comment>
<proteinExistence type="predicted"/>
<reference evidence="2" key="1">
    <citation type="journal article" date="2023" name="Front. Plant Sci.">
        <title>Chromosomal-level genome assembly of Melastoma candidum provides insights into trichome evolution.</title>
        <authorList>
            <person name="Zhong Y."/>
            <person name="Wu W."/>
            <person name="Sun C."/>
            <person name="Zou P."/>
            <person name="Liu Y."/>
            <person name="Dai S."/>
            <person name="Zhou R."/>
        </authorList>
    </citation>
    <scope>NUCLEOTIDE SEQUENCE [LARGE SCALE GENOMIC DNA]</scope>
</reference>
<gene>
    <name evidence="1" type="ORF">MLD38_038071</name>
</gene>
<protein>
    <submittedName>
        <fullName evidence="1">Uncharacterized protein</fullName>
    </submittedName>
</protein>
<organism evidence="1 2">
    <name type="scientific">Melastoma candidum</name>
    <dbReference type="NCBI Taxonomy" id="119954"/>
    <lineage>
        <taxon>Eukaryota</taxon>
        <taxon>Viridiplantae</taxon>
        <taxon>Streptophyta</taxon>
        <taxon>Embryophyta</taxon>
        <taxon>Tracheophyta</taxon>
        <taxon>Spermatophyta</taxon>
        <taxon>Magnoliopsida</taxon>
        <taxon>eudicotyledons</taxon>
        <taxon>Gunneridae</taxon>
        <taxon>Pentapetalae</taxon>
        <taxon>rosids</taxon>
        <taxon>malvids</taxon>
        <taxon>Myrtales</taxon>
        <taxon>Melastomataceae</taxon>
        <taxon>Melastomatoideae</taxon>
        <taxon>Melastomateae</taxon>
        <taxon>Melastoma</taxon>
    </lineage>
</organism>